<dbReference type="PANTHER" id="PTHR38731:SF1">
    <property type="entry name" value="FECR PROTEIN DOMAIN-CONTAINING PROTEIN"/>
    <property type="match status" value="1"/>
</dbReference>
<dbReference type="InterPro" id="IPR006860">
    <property type="entry name" value="FecR"/>
</dbReference>
<proteinExistence type="predicted"/>
<keyword evidence="2" id="KW-0449">Lipoprotein</keyword>
<keyword evidence="3" id="KW-1185">Reference proteome</keyword>
<dbReference type="PANTHER" id="PTHR38731">
    <property type="entry name" value="LIPL45-RELATED LIPOPROTEIN-RELATED"/>
    <property type="match status" value="1"/>
</dbReference>
<dbReference type="RefSeq" id="WP_100790275.1">
    <property type="nucleotide sequence ID" value="NZ_NPDQ01000003.1"/>
</dbReference>
<dbReference type="Gene3D" id="2.60.120.1440">
    <property type="match status" value="1"/>
</dbReference>
<dbReference type="NCBIfam" id="NF033165">
    <property type="entry name" value="lipo_LipL45"/>
    <property type="match status" value="1"/>
</dbReference>
<evidence type="ECO:0000313" key="2">
    <source>
        <dbReference type="EMBL" id="TGK91462.1"/>
    </source>
</evidence>
<name>A0A2M9Y308_9LEPT</name>
<gene>
    <name evidence="2" type="ORF">EHQ30_14690</name>
</gene>
<reference evidence="2" key="1">
    <citation type="journal article" date="2019" name="PLoS Negl. Trop. Dis.">
        <title>Revisiting the worldwide diversity of Leptospira species in the environment.</title>
        <authorList>
            <person name="Vincent A.T."/>
            <person name="Schiettekatte O."/>
            <person name="Bourhy P."/>
            <person name="Veyrier F.J."/>
            <person name="Picardeau M."/>
        </authorList>
    </citation>
    <scope>NUCLEOTIDE SEQUENCE [LARGE SCALE GENOMIC DNA]</scope>
    <source>
        <strain evidence="2">201800277</strain>
    </source>
</reference>
<feature type="domain" description="FecR protein" evidence="1">
    <location>
        <begin position="71"/>
        <end position="171"/>
    </location>
</feature>
<protein>
    <submittedName>
        <fullName evidence="2">Lipoprotein LipL45</fullName>
    </submittedName>
</protein>
<dbReference type="EMBL" id="RQFP01000014">
    <property type="protein sequence ID" value="TGK91462.1"/>
    <property type="molecule type" value="Genomic_DNA"/>
</dbReference>
<sequence>MKASKLTIMGLALLFTGLTVCKKPDAEVSEAPKKPADLSAVVVFAVGDSKIQHADQTEEKAQLGALLKSGDNVVTGDNGKVDIQFADGSSIRISPKSAIDFAKLSQDNSGTTDTQIALVSGKVFAKVNKAKKEDNFTVVTPTAIAGVRGTSFIVESADGKPAKVKVVEGAVAFAPRVPALEKLSTEEIAGNADLKKLQESLAKAEVILEKDQASTQSAKSAELAKSGAADIKTLDLSKAFKTSEKEKLVVESAKLTKNEEQEIRTIVTVDKQTAQEIVKLSESAQTEKLDELKKQEIDAKRQAIEGEVAKRQEEEKKKFEDSLANQPKEFKSKKDIVNYYERIEKIVLVDGKTVIGAIINQENGQLIVHTENGVKKIDMDNVEEVIYDLQQKSKF</sequence>
<dbReference type="Pfam" id="PF04773">
    <property type="entry name" value="FecR"/>
    <property type="match status" value="1"/>
</dbReference>
<accession>A0A2M9Y308</accession>
<comment type="caution">
    <text evidence="2">The sequence shown here is derived from an EMBL/GenBank/DDBJ whole genome shotgun (WGS) entry which is preliminary data.</text>
</comment>
<dbReference type="AlphaFoldDB" id="A0A2M9Y308"/>
<evidence type="ECO:0000313" key="3">
    <source>
        <dbReference type="Proteomes" id="UP000297891"/>
    </source>
</evidence>
<evidence type="ECO:0000259" key="1">
    <source>
        <dbReference type="Pfam" id="PF04773"/>
    </source>
</evidence>
<organism evidence="2 3">
    <name type="scientific">Leptospira brenneri</name>
    <dbReference type="NCBI Taxonomy" id="2023182"/>
    <lineage>
        <taxon>Bacteria</taxon>
        <taxon>Pseudomonadati</taxon>
        <taxon>Spirochaetota</taxon>
        <taxon>Spirochaetia</taxon>
        <taxon>Leptospirales</taxon>
        <taxon>Leptospiraceae</taxon>
        <taxon>Leptospira</taxon>
    </lineage>
</organism>
<dbReference type="OrthoDB" id="344641at2"/>
<dbReference type="Proteomes" id="UP000297891">
    <property type="component" value="Unassembled WGS sequence"/>
</dbReference>